<dbReference type="GO" id="GO:0005829">
    <property type="term" value="C:cytosol"/>
    <property type="evidence" value="ECO:0007669"/>
    <property type="project" value="TreeGrafter"/>
</dbReference>
<sequence>MDRRIKFRHLDAFSAIARASSFKIAAQDLNLTQPAISKTLKDLETILGVVLLERSRSGVALTPQGEVFLQFAEQSTAALRHGLRSMHAHSTAAGQLKVGALPSVASRLLPRAVLAFQKLNPNTTLEMYEGSHRDLTTRLRSGGLDLVVGRLGNPDTMVGLGFQQLYSENVVVVARPDSAALDVQSAADLDGFRVLYPPKDSAIRPLVARHLISQGVPLFQNRIETASPTFGRAVVLSDPDTVWVISRGVVANDLDQNTLVTVPVEMAATHGAVGIMSRAEDIPAVSMRTFSKLIANLCNAPE</sequence>
<dbReference type="Pfam" id="PF03466">
    <property type="entry name" value="LysR_substrate"/>
    <property type="match status" value="1"/>
</dbReference>
<feature type="domain" description="HTH lysR-type" evidence="5">
    <location>
        <begin position="5"/>
        <end position="62"/>
    </location>
</feature>
<keyword evidence="2" id="KW-0805">Transcription regulation</keyword>
<dbReference type="SUPFAM" id="SSF53850">
    <property type="entry name" value="Periplasmic binding protein-like II"/>
    <property type="match status" value="1"/>
</dbReference>
<dbReference type="GO" id="GO:0003700">
    <property type="term" value="F:DNA-binding transcription factor activity"/>
    <property type="evidence" value="ECO:0007669"/>
    <property type="project" value="InterPro"/>
</dbReference>
<dbReference type="AlphaFoldDB" id="A0A2R8BPK0"/>
<proteinExistence type="inferred from homology"/>
<dbReference type="InterPro" id="IPR012787">
    <property type="entry name" value="TF_PcaQ"/>
</dbReference>
<dbReference type="Proteomes" id="UP000244880">
    <property type="component" value="Unassembled WGS sequence"/>
</dbReference>
<organism evidence="6 7">
    <name type="scientific">Ascidiaceihabitans donghaensis</name>
    <dbReference type="NCBI Taxonomy" id="1510460"/>
    <lineage>
        <taxon>Bacteria</taxon>
        <taxon>Pseudomonadati</taxon>
        <taxon>Pseudomonadota</taxon>
        <taxon>Alphaproteobacteria</taxon>
        <taxon>Rhodobacterales</taxon>
        <taxon>Paracoccaceae</taxon>
        <taxon>Ascidiaceihabitans</taxon>
    </lineage>
</organism>
<evidence type="ECO:0000313" key="6">
    <source>
        <dbReference type="EMBL" id="SPH27433.1"/>
    </source>
</evidence>
<evidence type="ECO:0000256" key="1">
    <source>
        <dbReference type="ARBA" id="ARBA00009437"/>
    </source>
</evidence>
<dbReference type="InterPro" id="IPR036390">
    <property type="entry name" value="WH_DNA-bd_sf"/>
</dbReference>
<protein>
    <submittedName>
        <fullName evidence="6">Hca operon transcriptional activator HcaR</fullName>
    </submittedName>
</protein>
<keyword evidence="4" id="KW-0804">Transcription</keyword>
<dbReference type="PRINTS" id="PR00039">
    <property type="entry name" value="HTHLYSR"/>
</dbReference>
<dbReference type="InterPro" id="IPR036388">
    <property type="entry name" value="WH-like_DNA-bd_sf"/>
</dbReference>
<dbReference type="Gene3D" id="1.10.10.10">
    <property type="entry name" value="Winged helix-like DNA-binding domain superfamily/Winged helix DNA-binding domain"/>
    <property type="match status" value="1"/>
</dbReference>
<reference evidence="6 7" key="1">
    <citation type="submission" date="2018-03" db="EMBL/GenBank/DDBJ databases">
        <authorList>
            <person name="Keele B.F."/>
        </authorList>
    </citation>
    <scope>NUCLEOTIDE SEQUENCE [LARGE SCALE GENOMIC DNA]</scope>
    <source>
        <strain evidence="6 7">CECT 8599</strain>
    </source>
</reference>
<dbReference type="InterPro" id="IPR005119">
    <property type="entry name" value="LysR_subst-bd"/>
</dbReference>
<dbReference type="GO" id="GO:0045893">
    <property type="term" value="P:positive regulation of DNA-templated transcription"/>
    <property type="evidence" value="ECO:0007669"/>
    <property type="project" value="InterPro"/>
</dbReference>
<dbReference type="NCBIfam" id="TIGR02424">
    <property type="entry name" value="TF_pcaQ"/>
    <property type="match status" value="1"/>
</dbReference>
<dbReference type="EMBL" id="OMOR01000002">
    <property type="protein sequence ID" value="SPH27433.1"/>
    <property type="molecule type" value="Genomic_DNA"/>
</dbReference>
<evidence type="ECO:0000259" key="5">
    <source>
        <dbReference type="PROSITE" id="PS50931"/>
    </source>
</evidence>
<dbReference type="InterPro" id="IPR000847">
    <property type="entry name" value="LysR_HTH_N"/>
</dbReference>
<dbReference type="SUPFAM" id="SSF46785">
    <property type="entry name" value="Winged helix' DNA-binding domain"/>
    <property type="match status" value="1"/>
</dbReference>
<accession>A0A2R8BPK0</accession>
<keyword evidence="3" id="KW-0238">DNA-binding</keyword>
<dbReference type="PANTHER" id="PTHR30419">
    <property type="entry name" value="HTH-TYPE TRANSCRIPTIONAL REGULATOR YBHD"/>
    <property type="match status" value="1"/>
</dbReference>
<dbReference type="PANTHER" id="PTHR30419:SF8">
    <property type="entry name" value="NITROGEN ASSIMILATION TRANSCRIPTIONAL ACTIVATOR-RELATED"/>
    <property type="match status" value="1"/>
</dbReference>
<dbReference type="GO" id="GO:0003677">
    <property type="term" value="F:DNA binding"/>
    <property type="evidence" value="ECO:0007669"/>
    <property type="project" value="UniProtKB-KW"/>
</dbReference>
<evidence type="ECO:0000256" key="3">
    <source>
        <dbReference type="ARBA" id="ARBA00023125"/>
    </source>
</evidence>
<dbReference type="Gene3D" id="3.40.190.10">
    <property type="entry name" value="Periplasmic binding protein-like II"/>
    <property type="match status" value="2"/>
</dbReference>
<gene>
    <name evidence="6" type="primary">hcaR_2</name>
    <name evidence="6" type="ORF">ASD8599_03899</name>
</gene>
<dbReference type="GO" id="GO:0019619">
    <property type="term" value="P:3,4-dihydroxybenzoate catabolic process"/>
    <property type="evidence" value="ECO:0007669"/>
    <property type="project" value="InterPro"/>
</dbReference>
<dbReference type="Pfam" id="PF00126">
    <property type="entry name" value="HTH_1"/>
    <property type="match status" value="1"/>
</dbReference>
<dbReference type="PROSITE" id="PS50931">
    <property type="entry name" value="HTH_LYSR"/>
    <property type="match status" value="1"/>
</dbReference>
<comment type="similarity">
    <text evidence="1">Belongs to the LysR transcriptional regulatory family.</text>
</comment>
<dbReference type="FunFam" id="1.10.10.10:FF:000001">
    <property type="entry name" value="LysR family transcriptional regulator"/>
    <property type="match status" value="1"/>
</dbReference>
<dbReference type="InterPro" id="IPR050950">
    <property type="entry name" value="HTH-type_LysR_regulators"/>
</dbReference>
<evidence type="ECO:0000256" key="4">
    <source>
        <dbReference type="ARBA" id="ARBA00023163"/>
    </source>
</evidence>
<keyword evidence="7" id="KW-1185">Reference proteome</keyword>
<name>A0A2R8BPK0_9RHOB</name>
<evidence type="ECO:0000256" key="2">
    <source>
        <dbReference type="ARBA" id="ARBA00023015"/>
    </source>
</evidence>
<evidence type="ECO:0000313" key="7">
    <source>
        <dbReference type="Proteomes" id="UP000244880"/>
    </source>
</evidence>